<proteinExistence type="predicted"/>
<feature type="signal peptide" evidence="1">
    <location>
        <begin position="1"/>
        <end position="20"/>
    </location>
</feature>
<dbReference type="Proteomes" id="UP000556436">
    <property type="component" value="Unassembled WGS sequence"/>
</dbReference>
<reference evidence="2 3" key="1">
    <citation type="submission" date="2020-08" db="EMBL/GenBank/DDBJ databases">
        <title>Genomic Encyclopedia of Type Strains, Phase III (KMG-III): the genomes of soil and plant-associated and newly described type strains.</title>
        <authorList>
            <person name="Whitman W."/>
        </authorList>
    </citation>
    <scope>NUCLEOTIDE SEQUENCE [LARGE SCALE GENOMIC DNA]</scope>
    <source>
        <strain evidence="2 3">CECT 3265</strain>
    </source>
</reference>
<evidence type="ECO:0000313" key="3">
    <source>
        <dbReference type="Proteomes" id="UP000556436"/>
    </source>
</evidence>
<protein>
    <submittedName>
        <fullName evidence="2">Uncharacterized protein</fullName>
    </submittedName>
</protein>
<name>A0A7W7PFX0_STRNE</name>
<dbReference type="AlphaFoldDB" id="A0A7W7PFX0"/>
<keyword evidence="1" id="KW-0732">Signal</keyword>
<dbReference type="RefSeq" id="WP_184735609.1">
    <property type="nucleotide sequence ID" value="NZ_BMRW01000008.1"/>
</dbReference>
<dbReference type="EMBL" id="JACHJG010000008">
    <property type="protein sequence ID" value="MBB4888212.1"/>
    <property type="molecule type" value="Genomic_DNA"/>
</dbReference>
<evidence type="ECO:0000256" key="1">
    <source>
        <dbReference type="SAM" id="SignalP"/>
    </source>
</evidence>
<organism evidence="2 3">
    <name type="scientific">Streptomyces netropsis</name>
    <name type="common">Streptoverticillium netropsis</name>
    <dbReference type="NCBI Taxonomy" id="55404"/>
    <lineage>
        <taxon>Bacteria</taxon>
        <taxon>Bacillati</taxon>
        <taxon>Actinomycetota</taxon>
        <taxon>Actinomycetes</taxon>
        <taxon>Kitasatosporales</taxon>
        <taxon>Streptomycetaceae</taxon>
        <taxon>Streptomyces</taxon>
    </lineage>
</organism>
<sequence length="158" mass="15766">MLDQSLIALASAAGAAVASAAGTDAWTAFRERVVGVFHRGGTPGSGVVAGRLDRTAAELEGADPREAERLRVLLGASWQTRFEDLLEDLGDAERADVAGRLRDLVASAGRAANAASAGDGGLAVGGNVDIRAAHGSAAAGVMGDVTLGNPPQPGPEQG</sequence>
<keyword evidence="3" id="KW-1185">Reference proteome</keyword>
<comment type="caution">
    <text evidence="2">The sequence shown here is derived from an EMBL/GenBank/DDBJ whole genome shotgun (WGS) entry which is preliminary data.</text>
</comment>
<feature type="chain" id="PRO_5038863272" evidence="1">
    <location>
        <begin position="21"/>
        <end position="158"/>
    </location>
</feature>
<evidence type="ECO:0000313" key="2">
    <source>
        <dbReference type="EMBL" id="MBB4888212.1"/>
    </source>
</evidence>
<gene>
    <name evidence="2" type="ORF">FHS38_004280</name>
</gene>
<accession>A0A7W7PFX0</accession>